<reference evidence="9 10" key="1">
    <citation type="journal article" date="2014" name="Int. J. Syst. Evol. Microbiol.">
        <title>Complete genome sequence of Corynebacterium casei LMG S-19264T (=DSM 44701T), isolated from a smear-ripened cheese.</title>
        <authorList>
            <consortium name="US DOE Joint Genome Institute (JGI-PGF)"/>
            <person name="Walter F."/>
            <person name="Albersmeier A."/>
            <person name="Kalinowski J."/>
            <person name="Ruckert C."/>
        </authorList>
    </citation>
    <scope>NUCLEOTIDE SEQUENCE [LARGE SCALE GENOMIC DNA]</scope>
    <source>
        <strain evidence="9 10">NBRC 112785</strain>
    </source>
</reference>
<sequence precursor="true">MKSLRQWVLLTVCTLVSINSYAALEIVITDGVDSARPVAVVPFKWLGTGPAPENISDVVVSDLRRSGKFNPIDSVSMPQQPQAANQLTVSAWNNTAVEAVVVGTVKPYGTDQYLVGFELVDMVRAQMAAENGPQAFSSEYVLDSREAVISAKQFRQYGHRIADIVYEKLTGERGAFLTKIAYVVVEHGAKYPYQLMVSDYDGFNETLLLRSVEPLMSPTWSPDGRKLAYVSFENRRSEIFIQDIYSQQRQKVTSFPGINGSPKFSPDGKKLAVSLSKDGNPEVYVVDITTKRLNRITNHYAIDTEPSWTPDGKSLVFTSERGGRPQIYQVNLQTKQVQRLTFEGEWNLGGSITPDGRNLVMVNRTNGRYHIARLDLESRFMQVLTTTRLDESPSIAPNGSMIIYGTTHNGRQVLAAVSMDGRFKARLPAREGEVKAPAWSPFL</sequence>
<evidence type="ECO:0000256" key="1">
    <source>
        <dbReference type="ARBA" id="ARBA00004418"/>
    </source>
</evidence>
<evidence type="ECO:0000313" key="10">
    <source>
        <dbReference type="Proteomes" id="UP001157439"/>
    </source>
</evidence>
<feature type="chain" id="PRO_5041497451" description="Tol-Pal system protein TolB" evidence="7">
    <location>
        <begin position="23"/>
        <end position="443"/>
    </location>
</feature>
<dbReference type="EMBL" id="BSPO01000003">
    <property type="protein sequence ID" value="GLS84366.1"/>
    <property type="molecule type" value="Genomic_DNA"/>
</dbReference>
<dbReference type="InterPro" id="IPR011042">
    <property type="entry name" value="6-blade_b-propeller_TolB-like"/>
</dbReference>
<protein>
    <recommendedName>
        <fullName evidence="7">Tol-Pal system protein TolB</fullName>
    </recommendedName>
</protein>
<dbReference type="InterPro" id="IPR007195">
    <property type="entry name" value="TolB_N"/>
</dbReference>
<dbReference type="Proteomes" id="UP001157439">
    <property type="component" value="Unassembled WGS sequence"/>
</dbReference>
<evidence type="ECO:0000256" key="3">
    <source>
        <dbReference type="ARBA" id="ARBA00022618"/>
    </source>
</evidence>
<comment type="subcellular location">
    <subcellularLocation>
        <location evidence="1 7">Periplasm</location>
    </subcellularLocation>
</comment>
<dbReference type="GO" id="GO:0017038">
    <property type="term" value="P:protein import"/>
    <property type="evidence" value="ECO:0007669"/>
    <property type="project" value="InterPro"/>
</dbReference>
<dbReference type="Pfam" id="PF04052">
    <property type="entry name" value="TolB_N"/>
    <property type="match status" value="1"/>
</dbReference>
<evidence type="ECO:0000256" key="2">
    <source>
        <dbReference type="ARBA" id="ARBA00009820"/>
    </source>
</evidence>
<keyword evidence="4 7" id="KW-0732">Signal</keyword>
<evidence type="ECO:0000313" key="9">
    <source>
        <dbReference type="EMBL" id="GLS84366.1"/>
    </source>
</evidence>
<dbReference type="PANTHER" id="PTHR36842:SF1">
    <property type="entry name" value="PROTEIN TOLB"/>
    <property type="match status" value="1"/>
</dbReference>
<dbReference type="GO" id="GO:0042597">
    <property type="term" value="C:periplasmic space"/>
    <property type="evidence" value="ECO:0007669"/>
    <property type="project" value="UniProtKB-SubCell"/>
</dbReference>
<keyword evidence="10" id="KW-1185">Reference proteome</keyword>
<gene>
    <name evidence="7 9" type="primary">tolB</name>
    <name evidence="9" type="ORF">GCM10007894_23430</name>
</gene>
<proteinExistence type="inferred from homology"/>
<dbReference type="Gene3D" id="2.120.10.30">
    <property type="entry name" value="TolB, C-terminal domain"/>
    <property type="match status" value="1"/>
</dbReference>
<comment type="caution">
    <text evidence="9">The sequence shown here is derived from an EMBL/GenBank/DDBJ whole genome shotgun (WGS) entry which is preliminary data.</text>
</comment>
<dbReference type="PANTHER" id="PTHR36842">
    <property type="entry name" value="PROTEIN TOLB HOMOLOG"/>
    <property type="match status" value="1"/>
</dbReference>
<comment type="function">
    <text evidence="7">Part of the Tol-Pal system, which plays a role in outer membrane invagination during cell division and is important for maintaining outer membrane integrity.</text>
</comment>
<dbReference type="RefSeq" id="WP_095500180.1">
    <property type="nucleotide sequence ID" value="NZ_BSPO01000003.1"/>
</dbReference>
<evidence type="ECO:0000259" key="8">
    <source>
        <dbReference type="Pfam" id="PF04052"/>
    </source>
</evidence>
<evidence type="ECO:0000256" key="4">
    <source>
        <dbReference type="ARBA" id="ARBA00022729"/>
    </source>
</evidence>
<feature type="domain" description="TolB N-terminal" evidence="8">
    <location>
        <begin position="24"/>
        <end position="126"/>
    </location>
</feature>
<dbReference type="GO" id="GO:0051301">
    <property type="term" value="P:cell division"/>
    <property type="evidence" value="ECO:0007669"/>
    <property type="project" value="UniProtKB-UniRule"/>
</dbReference>
<dbReference type="InterPro" id="IPR014167">
    <property type="entry name" value="Tol-Pal_TolB"/>
</dbReference>
<keyword evidence="3 7" id="KW-0132">Cell division</keyword>
<comment type="similarity">
    <text evidence="2 7">Belongs to the TolB family.</text>
</comment>
<dbReference type="HAMAP" id="MF_00671">
    <property type="entry name" value="TolB"/>
    <property type="match status" value="1"/>
</dbReference>
<feature type="signal peptide" evidence="7">
    <location>
        <begin position="1"/>
        <end position="22"/>
    </location>
</feature>
<evidence type="ECO:0000256" key="5">
    <source>
        <dbReference type="ARBA" id="ARBA00022764"/>
    </source>
</evidence>
<comment type="subunit">
    <text evidence="7">The Tol-Pal system is composed of five core proteins: the inner membrane proteins TolA, TolQ and TolR, the periplasmic protein TolB and the outer membrane protein Pal. They form a network linking the inner and outer membranes and the peptidoglycan layer.</text>
</comment>
<dbReference type="InterPro" id="IPR011659">
    <property type="entry name" value="WD40"/>
</dbReference>
<name>A0AA37X000_9GAMM</name>
<dbReference type="AlphaFoldDB" id="A0AA37X000"/>
<keyword evidence="6 7" id="KW-0131">Cell cycle</keyword>
<evidence type="ECO:0000256" key="6">
    <source>
        <dbReference type="ARBA" id="ARBA00023306"/>
    </source>
</evidence>
<dbReference type="Gene3D" id="3.40.50.10070">
    <property type="entry name" value="TolB, N-terminal domain"/>
    <property type="match status" value="1"/>
</dbReference>
<dbReference type="NCBIfam" id="TIGR02800">
    <property type="entry name" value="propeller_TolB"/>
    <property type="match status" value="1"/>
</dbReference>
<dbReference type="Pfam" id="PF07676">
    <property type="entry name" value="PD40"/>
    <property type="match status" value="4"/>
</dbReference>
<accession>A0AA37X000</accession>
<keyword evidence="5 7" id="KW-0574">Periplasm</keyword>
<evidence type="ECO:0000256" key="7">
    <source>
        <dbReference type="HAMAP-Rule" id="MF_00671"/>
    </source>
</evidence>
<organism evidence="9 10">
    <name type="scientific">Paraferrimonas haliotis</name>
    <dbReference type="NCBI Taxonomy" id="2013866"/>
    <lineage>
        <taxon>Bacteria</taxon>
        <taxon>Pseudomonadati</taxon>
        <taxon>Pseudomonadota</taxon>
        <taxon>Gammaproteobacteria</taxon>
        <taxon>Alteromonadales</taxon>
        <taxon>Ferrimonadaceae</taxon>
        <taxon>Paraferrimonas</taxon>
    </lineage>
</organism>
<dbReference type="SUPFAM" id="SSF52964">
    <property type="entry name" value="TolB, N-terminal domain"/>
    <property type="match status" value="1"/>
</dbReference>
<dbReference type="SUPFAM" id="SSF69304">
    <property type="entry name" value="Tricorn protease N-terminal domain"/>
    <property type="match status" value="1"/>
</dbReference>